<dbReference type="Gene3D" id="3.40.50.300">
    <property type="entry name" value="P-loop containing nucleotide triphosphate hydrolases"/>
    <property type="match status" value="1"/>
</dbReference>
<sequence length="244" mass="26045">MSDSAGVDVSSASETGDDVPAAIAADGLAAGYGAVDVLRAIDLAVRPGEVVALLGPNGAGKTTLLRTLAGYLRPTAGEVRLFGDTCTRLPAYRRCRRGVSFLGEERHIFPGLTVRQSLRLVGADHTALHLFPELTGRMRHRAGLLSGGEQQMLALALALARRPRLLLIDELSLGLAPQVRERLLDAVRATADTGVAVLLVEQNAKAVLARADRAHVLRRGELVDERPAAQWLPRLEDLAALYLS</sequence>
<protein>
    <submittedName>
        <fullName evidence="7">High-affinity branched-chain amino acid transport ATP-binding protein LivF</fullName>
    </submittedName>
</protein>
<accession>A0A7K0DZI3</accession>
<evidence type="ECO:0000256" key="1">
    <source>
        <dbReference type="ARBA" id="ARBA00005417"/>
    </source>
</evidence>
<dbReference type="InterPro" id="IPR027417">
    <property type="entry name" value="P-loop_NTPase"/>
</dbReference>
<dbReference type="Pfam" id="PF00005">
    <property type="entry name" value="ABC_tran"/>
    <property type="match status" value="1"/>
</dbReference>
<evidence type="ECO:0000259" key="6">
    <source>
        <dbReference type="PROSITE" id="PS50893"/>
    </source>
</evidence>
<dbReference type="InterPro" id="IPR017871">
    <property type="entry name" value="ABC_transporter-like_CS"/>
</dbReference>
<dbReference type="AlphaFoldDB" id="A0A7K0DZI3"/>
<evidence type="ECO:0000256" key="4">
    <source>
        <dbReference type="ARBA" id="ARBA00022840"/>
    </source>
</evidence>
<dbReference type="GO" id="GO:0015807">
    <property type="term" value="P:L-amino acid transport"/>
    <property type="evidence" value="ECO:0007669"/>
    <property type="project" value="TreeGrafter"/>
</dbReference>
<evidence type="ECO:0000256" key="3">
    <source>
        <dbReference type="ARBA" id="ARBA00022741"/>
    </source>
</evidence>
<dbReference type="PROSITE" id="PS50893">
    <property type="entry name" value="ABC_TRANSPORTER_2"/>
    <property type="match status" value="1"/>
</dbReference>
<dbReference type="GO" id="GO:0015658">
    <property type="term" value="F:branched-chain amino acid transmembrane transporter activity"/>
    <property type="evidence" value="ECO:0007669"/>
    <property type="project" value="TreeGrafter"/>
</dbReference>
<comment type="caution">
    <text evidence="7">The sequence shown here is derived from an EMBL/GenBank/DDBJ whole genome shotgun (WGS) entry which is preliminary data.</text>
</comment>
<gene>
    <name evidence="7" type="primary">livF_5</name>
    <name evidence="7" type="ORF">NRB56_62840</name>
</gene>
<dbReference type="OrthoDB" id="9776369at2"/>
<evidence type="ECO:0000256" key="2">
    <source>
        <dbReference type="ARBA" id="ARBA00022448"/>
    </source>
</evidence>
<keyword evidence="4 7" id="KW-0067">ATP-binding</keyword>
<dbReference type="SMART" id="SM00382">
    <property type="entry name" value="AAA"/>
    <property type="match status" value="1"/>
</dbReference>
<organism evidence="7 8">
    <name type="scientific">Nocardia aurantia</name>
    <dbReference type="NCBI Taxonomy" id="2585199"/>
    <lineage>
        <taxon>Bacteria</taxon>
        <taxon>Bacillati</taxon>
        <taxon>Actinomycetota</taxon>
        <taxon>Actinomycetes</taxon>
        <taxon>Mycobacteriales</taxon>
        <taxon>Nocardiaceae</taxon>
        <taxon>Nocardia</taxon>
    </lineage>
</organism>
<evidence type="ECO:0000313" key="8">
    <source>
        <dbReference type="Proteomes" id="UP000431401"/>
    </source>
</evidence>
<proteinExistence type="inferred from homology"/>
<dbReference type="EMBL" id="WEGI01000014">
    <property type="protein sequence ID" value="MQY30682.1"/>
    <property type="molecule type" value="Genomic_DNA"/>
</dbReference>
<dbReference type="PROSITE" id="PS00211">
    <property type="entry name" value="ABC_TRANSPORTER_1"/>
    <property type="match status" value="1"/>
</dbReference>
<dbReference type="PANTHER" id="PTHR43820:SF4">
    <property type="entry name" value="HIGH-AFFINITY BRANCHED-CHAIN AMINO ACID TRANSPORT ATP-BINDING PROTEIN LIVF"/>
    <property type="match status" value="1"/>
</dbReference>
<keyword evidence="8" id="KW-1185">Reference proteome</keyword>
<keyword evidence="5" id="KW-0029">Amino-acid transport</keyword>
<dbReference type="InterPro" id="IPR052156">
    <property type="entry name" value="BCAA_Transport_ATP-bd_LivF"/>
</dbReference>
<evidence type="ECO:0000313" key="7">
    <source>
        <dbReference type="EMBL" id="MQY30682.1"/>
    </source>
</evidence>
<dbReference type="SUPFAM" id="SSF52540">
    <property type="entry name" value="P-loop containing nucleoside triphosphate hydrolases"/>
    <property type="match status" value="1"/>
</dbReference>
<comment type="similarity">
    <text evidence="1">Belongs to the ABC transporter superfamily.</text>
</comment>
<dbReference type="GO" id="GO:0016887">
    <property type="term" value="F:ATP hydrolysis activity"/>
    <property type="evidence" value="ECO:0007669"/>
    <property type="project" value="InterPro"/>
</dbReference>
<feature type="domain" description="ABC transporter" evidence="6">
    <location>
        <begin position="23"/>
        <end position="244"/>
    </location>
</feature>
<keyword evidence="2" id="KW-0813">Transport</keyword>
<dbReference type="InterPro" id="IPR003593">
    <property type="entry name" value="AAA+_ATPase"/>
</dbReference>
<dbReference type="PANTHER" id="PTHR43820">
    <property type="entry name" value="HIGH-AFFINITY BRANCHED-CHAIN AMINO ACID TRANSPORT ATP-BINDING PROTEIN LIVF"/>
    <property type="match status" value="1"/>
</dbReference>
<keyword evidence="3" id="KW-0547">Nucleotide-binding</keyword>
<dbReference type="Proteomes" id="UP000431401">
    <property type="component" value="Unassembled WGS sequence"/>
</dbReference>
<dbReference type="RefSeq" id="WP_153347912.1">
    <property type="nucleotide sequence ID" value="NZ_WEGI01000014.1"/>
</dbReference>
<dbReference type="GO" id="GO:0005524">
    <property type="term" value="F:ATP binding"/>
    <property type="evidence" value="ECO:0007669"/>
    <property type="project" value="UniProtKB-KW"/>
</dbReference>
<name>A0A7K0DZI3_9NOCA</name>
<dbReference type="InterPro" id="IPR003439">
    <property type="entry name" value="ABC_transporter-like_ATP-bd"/>
</dbReference>
<evidence type="ECO:0000256" key="5">
    <source>
        <dbReference type="ARBA" id="ARBA00022970"/>
    </source>
</evidence>
<reference evidence="7 8" key="1">
    <citation type="submission" date="2019-10" db="EMBL/GenBank/DDBJ databases">
        <title>Nocardia macrotermitis sp. nov. and Nocardia aurantia sp. nov., isolated from the gut of fungus growing-termite Macrotermes natalensis.</title>
        <authorList>
            <person name="Benndorf R."/>
            <person name="Schwitalla J."/>
            <person name="Martin K."/>
            <person name="De Beer W."/>
            <person name="Kaster A.-K."/>
            <person name="Vollmers J."/>
            <person name="Poulsen M."/>
            <person name="Beemelmanns C."/>
        </authorList>
    </citation>
    <scope>NUCLEOTIDE SEQUENCE [LARGE SCALE GENOMIC DNA]</scope>
    <source>
        <strain evidence="7 8">RB56</strain>
    </source>
</reference>